<comment type="subunit">
    <text evidence="14">Heterodimer of an alpha and a beta subunit.</text>
</comment>
<dbReference type="Pfam" id="PF00432">
    <property type="entry name" value="Prenyltrans"/>
    <property type="match status" value="1"/>
</dbReference>
<gene>
    <name evidence="17" type="primary">LOC112044288</name>
</gene>
<dbReference type="Gene3D" id="1.50.10.20">
    <property type="match status" value="1"/>
</dbReference>
<evidence type="ECO:0000256" key="4">
    <source>
        <dbReference type="ARBA" id="ARBA00022553"/>
    </source>
</evidence>
<dbReference type="InterPro" id="IPR001330">
    <property type="entry name" value="Prenyltrans"/>
</dbReference>
<keyword evidence="10" id="KW-0443">Lipid metabolism</keyword>
<evidence type="ECO:0000256" key="1">
    <source>
        <dbReference type="ARBA" id="ARBA00010497"/>
    </source>
</evidence>
<comment type="catalytic activity">
    <reaction evidence="11">
        <text>L-cysteinyl-[protein] + (2E,6E)-farnesyl diphosphate = S-(2E,6E)-farnesyl-L-cysteinyl-[protein] + diphosphate</text>
        <dbReference type="Rhea" id="RHEA:13345"/>
        <dbReference type="Rhea" id="RHEA-COMP:10131"/>
        <dbReference type="Rhea" id="RHEA-COMP:11535"/>
        <dbReference type="ChEBI" id="CHEBI:29950"/>
        <dbReference type="ChEBI" id="CHEBI:33019"/>
        <dbReference type="ChEBI" id="CHEBI:86019"/>
        <dbReference type="ChEBI" id="CHEBI:175763"/>
        <dbReference type="EC" id="2.5.1.58"/>
    </reaction>
</comment>
<dbReference type="CDD" id="cd02893">
    <property type="entry name" value="FTase"/>
    <property type="match status" value="1"/>
</dbReference>
<comment type="function">
    <text evidence="12">Essential subunit of the farnesyltransferase complex. Catalyzes the transfer of a farnesyl moiety from farnesyl diphosphate to a cysteine at the fourth position from the C-terminus of several proteins having the C-terminal sequence Cys-aliphatic-aliphatic-X.</text>
</comment>
<comment type="similarity">
    <text evidence="1 14">Belongs to the protein prenyltransferase subunit beta family.</text>
</comment>
<dbReference type="GO" id="GO:0004660">
    <property type="term" value="F:protein farnesyltransferase activity"/>
    <property type="evidence" value="ECO:0007669"/>
    <property type="project" value="UniProtKB-UniRule"/>
</dbReference>
<protein>
    <recommendedName>
        <fullName evidence="3 14">Protein farnesyltransferase subunit beta</fullName>
        <shortName evidence="14">FTase-beta</shortName>
        <ecNumber evidence="2 14">2.5.1.58</ecNumber>
    </recommendedName>
</protein>
<keyword evidence="5 14" id="KW-0637">Prenyltransferase</keyword>
<proteinExistence type="inferred from homology"/>
<dbReference type="InterPro" id="IPR026872">
    <property type="entry name" value="FTB"/>
</dbReference>
<evidence type="ECO:0000256" key="6">
    <source>
        <dbReference type="ARBA" id="ARBA00022679"/>
    </source>
</evidence>
<dbReference type="EC" id="2.5.1.58" evidence="2 14"/>
<feature type="domain" description="Prenyltransferase alpha-alpha toroid" evidence="15">
    <location>
        <begin position="67"/>
        <end position="393"/>
    </location>
</feature>
<evidence type="ECO:0000313" key="17">
    <source>
        <dbReference type="RefSeq" id="XP_023935856.1"/>
    </source>
</evidence>
<dbReference type="AlphaFoldDB" id="A0A6J1MZ54"/>
<dbReference type="GO" id="GO:0008270">
    <property type="term" value="F:zinc ion binding"/>
    <property type="evidence" value="ECO:0007669"/>
    <property type="project" value="UniProtKB-UniRule"/>
</dbReference>
<sequence>MFRITINRVSIMENHIRCFADISKQVFNDEGVITSSSLEQKCVENVILKIYKQFEQKASIDPDLPKLNKSAHAKFLKNALISLSQSYTCLDASRPWLIYWILHALWALKDMPDAEILSHTVSFLSHCQHKDGGYGGGPGQYSHLGTTYAAVNALSIIGTEEAYDSIDRSSLQKFLWTVREVDGSFALHRGGEQDIRGAYCAVSIAKLTNTFTEALFDKTAEWIVSCQTYEGGFAGCPGMEAHGGYAYCGIAALGLLNRTKLCDMDALLRWCVNRQTTVEGGFQGRTNKLVDGCYSFWQGATFPIISAILAQDHKEMIETVLFNQGALQEYIIVCCQAPDGGLIDKPGKPRDIYHTCYTLSGLSVAQHGTGANDPYVVGTPNNELNRIHPLHNIAPHLAYNALHYFIRHPPPVKDKN</sequence>
<dbReference type="GO" id="GO:0006629">
    <property type="term" value="P:lipid metabolic process"/>
    <property type="evidence" value="ECO:0007669"/>
    <property type="project" value="UniProtKB-KW"/>
</dbReference>
<comment type="function">
    <text evidence="14">Catalyzes the transfer of a farnesyl moiety from farnesyl diphosphate to a cysteine at the fourth position from the C-terminus of several proteins. The beta subunit is responsible for peptide-binding.</text>
</comment>
<dbReference type="CTD" id="2342"/>
<keyword evidence="8" id="KW-0677">Repeat</keyword>
<keyword evidence="16" id="KW-1185">Reference proteome</keyword>
<dbReference type="PANTHER" id="PTHR11774">
    <property type="entry name" value="GERANYLGERANYL TRANSFERASE TYPE BETA SUBUNIT"/>
    <property type="match status" value="1"/>
</dbReference>
<dbReference type="PANTHER" id="PTHR11774:SF6">
    <property type="entry name" value="PROTEIN FARNESYLTRANSFERASE SUBUNIT BETA"/>
    <property type="match status" value="1"/>
</dbReference>
<accession>A0A6J1MZ54</accession>
<reference evidence="17" key="1">
    <citation type="submission" date="2025-08" db="UniProtKB">
        <authorList>
            <consortium name="RefSeq"/>
        </authorList>
    </citation>
    <scope>IDENTIFICATION</scope>
</reference>
<keyword evidence="6 14" id="KW-0808">Transferase</keyword>
<keyword evidence="4" id="KW-0597">Phosphoprotein</keyword>
<evidence type="ECO:0000313" key="16">
    <source>
        <dbReference type="Proteomes" id="UP001652582"/>
    </source>
</evidence>
<evidence type="ECO:0000256" key="13">
    <source>
        <dbReference type="ARBA" id="ARBA00064192"/>
    </source>
</evidence>
<evidence type="ECO:0000256" key="11">
    <source>
        <dbReference type="ARBA" id="ARBA00050225"/>
    </source>
</evidence>
<evidence type="ECO:0000256" key="7">
    <source>
        <dbReference type="ARBA" id="ARBA00022723"/>
    </source>
</evidence>
<dbReference type="GeneID" id="112044288"/>
<evidence type="ECO:0000259" key="15">
    <source>
        <dbReference type="Pfam" id="PF00432"/>
    </source>
</evidence>
<evidence type="ECO:0000256" key="2">
    <source>
        <dbReference type="ARBA" id="ARBA00012702"/>
    </source>
</evidence>
<comment type="subunit">
    <text evidence="13">Heterodimer of FNTA and FNTB.</text>
</comment>
<evidence type="ECO:0000256" key="12">
    <source>
        <dbReference type="ARBA" id="ARBA00055850"/>
    </source>
</evidence>
<evidence type="ECO:0000256" key="5">
    <source>
        <dbReference type="ARBA" id="ARBA00022602"/>
    </source>
</evidence>
<dbReference type="GO" id="GO:0097354">
    <property type="term" value="P:prenylation"/>
    <property type="evidence" value="ECO:0007669"/>
    <property type="project" value="UniProtKB-UniRule"/>
</dbReference>
<evidence type="ECO:0000256" key="10">
    <source>
        <dbReference type="ARBA" id="ARBA00023098"/>
    </source>
</evidence>
<keyword evidence="9 14" id="KW-0862">Zinc</keyword>
<comment type="cofactor">
    <cofactor evidence="14">
        <name>Zn(2+)</name>
        <dbReference type="ChEBI" id="CHEBI:29105"/>
    </cofactor>
    <text evidence="14">Binds 1 zinc ion per subunit.</text>
</comment>
<keyword evidence="7 14" id="KW-0479">Metal-binding</keyword>
<dbReference type="RefSeq" id="XP_023935856.1">
    <property type="nucleotide sequence ID" value="XM_024080088.2"/>
</dbReference>
<evidence type="ECO:0000256" key="8">
    <source>
        <dbReference type="ARBA" id="ARBA00022737"/>
    </source>
</evidence>
<organism evidence="16 17">
    <name type="scientific">Bicyclus anynana</name>
    <name type="common">Squinting bush brown butterfly</name>
    <dbReference type="NCBI Taxonomy" id="110368"/>
    <lineage>
        <taxon>Eukaryota</taxon>
        <taxon>Metazoa</taxon>
        <taxon>Ecdysozoa</taxon>
        <taxon>Arthropoda</taxon>
        <taxon>Hexapoda</taxon>
        <taxon>Insecta</taxon>
        <taxon>Pterygota</taxon>
        <taxon>Neoptera</taxon>
        <taxon>Endopterygota</taxon>
        <taxon>Lepidoptera</taxon>
        <taxon>Glossata</taxon>
        <taxon>Ditrysia</taxon>
        <taxon>Papilionoidea</taxon>
        <taxon>Nymphalidae</taxon>
        <taxon>Satyrinae</taxon>
        <taxon>Satyrini</taxon>
        <taxon>Mycalesina</taxon>
        <taxon>Bicyclus</taxon>
    </lineage>
</organism>
<dbReference type="OrthoDB" id="10261146at2759"/>
<name>A0A6J1MZ54_BICAN</name>
<evidence type="ECO:0000256" key="14">
    <source>
        <dbReference type="RuleBase" id="RU365056"/>
    </source>
</evidence>
<dbReference type="GO" id="GO:0005965">
    <property type="term" value="C:protein farnesyltransferase complex"/>
    <property type="evidence" value="ECO:0007669"/>
    <property type="project" value="UniProtKB-UniRule"/>
</dbReference>
<dbReference type="SUPFAM" id="SSF48239">
    <property type="entry name" value="Terpenoid cyclases/Protein prenyltransferases"/>
    <property type="match status" value="1"/>
</dbReference>
<dbReference type="InterPro" id="IPR008930">
    <property type="entry name" value="Terpenoid_cyclase/PrenylTrfase"/>
</dbReference>
<evidence type="ECO:0000256" key="3">
    <source>
        <dbReference type="ARBA" id="ARBA00015798"/>
    </source>
</evidence>
<dbReference type="KEGG" id="bany:112044288"/>
<dbReference type="FunFam" id="1.50.10.20:FF:000007">
    <property type="entry name" value="Protein farnesyltransferase subunit beta"/>
    <property type="match status" value="1"/>
</dbReference>
<evidence type="ECO:0000256" key="9">
    <source>
        <dbReference type="ARBA" id="ARBA00022833"/>
    </source>
</evidence>
<dbReference type="InterPro" id="IPR045089">
    <property type="entry name" value="PGGT1B-like"/>
</dbReference>
<dbReference type="Proteomes" id="UP001652582">
    <property type="component" value="Chromosome 21"/>
</dbReference>